<dbReference type="Pfam" id="PF04079">
    <property type="entry name" value="SMC_ScpB"/>
    <property type="match status" value="1"/>
</dbReference>
<keyword evidence="4 5" id="KW-0131">Cell cycle</keyword>
<dbReference type="InterPro" id="IPR036390">
    <property type="entry name" value="WH_DNA-bd_sf"/>
</dbReference>
<dbReference type="Proteomes" id="UP000184082">
    <property type="component" value="Unassembled WGS sequence"/>
</dbReference>
<dbReference type="HAMAP" id="MF_01804">
    <property type="entry name" value="ScpB"/>
    <property type="match status" value="1"/>
</dbReference>
<comment type="function">
    <text evidence="5">Participates in chromosomal partition during cell division. May act via the formation of a condensin-like complex containing Smc and ScpA that pull DNA away from mid-cell into both cell halves.</text>
</comment>
<keyword evidence="1 5" id="KW-0963">Cytoplasm</keyword>
<dbReference type="RefSeq" id="WP_072965362.1">
    <property type="nucleotide sequence ID" value="NZ_FRAJ01000003.1"/>
</dbReference>
<evidence type="ECO:0000313" key="7">
    <source>
        <dbReference type="Proteomes" id="UP000184082"/>
    </source>
</evidence>
<evidence type="ECO:0000256" key="5">
    <source>
        <dbReference type="HAMAP-Rule" id="MF_01804"/>
    </source>
</evidence>
<comment type="subcellular location">
    <subcellularLocation>
        <location evidence="5">Cytoplasm</location>
    </subcellularLocation>
    <text evidence="5">Associated with two foci at the outer edges of the nucleoid region in young cells, and at four foci within both cell halves in older cells.</text>
</comment>
<organism evidence="6 7">
    <name type="scientific">Caminicella sporogenes DSM 14501</name>
    <dbReference type="NCBI Taxonomy" id="1121266"/>
    <lineage>
        <taxon>Bacteria</taxon>
        <taxon>Bacillati</taxon>
        <taxon>Bacillota</taxon>
        <taxon>Clostridia</taxon>
        <taxon>Peptostreptococcales</taxon>
        <taxon>Caminicellaceae</taxon>
        <taxon>Caminicella</taxon>
    </lineage>
</organism>
<proteinExistence type="inferred from homology"/>
<evidence type="ECO:0000256" key="1">
    <source>
        <dbReference type="ARBA" id="ARBA00022490"/>
    </source>
</evidence>
<dbReference type="PIRSF" id="PIRSF019345">
    <property type="entry name" value="ScpB"/>
    <property type="match status" value="1"/>
</dbReference>
<sequence length="180" mass="20838">MDDKEIKSIIESILFVWGGPLHINELARVLDISKEEVKKNVLQLKDEMEKHNRGIRVIQVNDCYQLCTKIESHPYIEKLCITSQNKGLSQPTLEVLAIIAYKQPITRYEIENIRGVKSDKAINTLLERELIEIKGRLDKIGRPILYGTTDVFLKTFGFKSLDELPEVEEIEKLDFLLKKE</sequence>
<reference evidence="6 7" key="1">
    <citation type="submission" date="2016-11" db="EMBL/GenBank/DDBJ databases">
        <authorList>
            <person name="Jaros S."/>
            <person name="Januszkiewicz K."/>
            <person name="Wedrychowicz H."/>
        </authorList>
    </citation>
    <scope>NUCLEOTIDE SEQUENCE [LARGE SCALE GENOMIC DNA]</scope>
    <source>
        <strain evidence="6 7">DSM 14501</strain>
    </source>
</reference>
<dbReference type="AlphaFoldDB" id="A0A1M6L316"/>
<dbReference type="PANTHER" id="PTHR34298:SF2">
    <property type="entry name" value="SEGREGATION AND CONDENSATION PROTEIN B"/>
    <property type="match status" value="1"/>
</dbReference>
<dbReference type="GO" id="GO:0005737">
    <property type="term" value="C:cytoplasm"/>
    <property type="evidence" value="ECO:0007669"/>
    <property type="project" value="UniProtKB-SubCell"/>
</dbReference>
<dbReference type="SUPFAM" id="SSF46785">
    <property type="entry name" value="Winged helix' DNA-binding domain"/>
    <property type="match status" value="2"/>
</dbReference>
<gene>
    <name evidence="5" type="primary">scpB</name>
    <name evidence="6" type="ORF">SAMN02745883_00053</name>
</gene>
<keyword evidence="2 5" id="KW-0132">Cell division</keyword>
<dbReference type="PANTHER" id="PTHR34298">
    <property type="entry name" value="SEGREGATION AND CONDENSATION PROTEIN B"/>
    <property type="match status" value="1"/>
</dbReference>
<dbReference type="Gene3D" id="1.10.10.10">
    <property type="entry name" value="Winged helix-like DNA-binding domain superfamily/Winged helix DNA-binding domain"/>
    <property type="match status" value="2"/>
</dbReference>
<comment type="subunit">
    <text evidence="5">Homodimer. Homodimerization may be required to stabilize the binding of ScpA to the Smc head domains. Component of a cohesin-like complex composed of ScpA, ScpB and the Smc homodimer, in which ScpA and ScpB bind to the head domain of Smc. The presence of the three proteins is required for the association of the complex with DNA.</text>
</comment>
<comment type="similarity">
    <text evidence="5">Belongs to the ScpB family.</text>
</comment>
<evidence type="ECO:0000256" key="2">
    <source>
        <dbReference type="ARBA" id="ARBA00022618"/>
    </source>
</evidence>
<dbReference type="InterPro" id="IPR005234">
    <property type="entry name" value="ScpB_csome_segregation"/>
</dbReference>
<dbReference type="NCBIfam" id="TIGR00281">
    <property type="entry name" value="SMC-Scp complex subunit ScpB"/>
    <property type="match status" value="1"/>
</dbReference>
<dbReference type="STRING" id="1121266.SAMN02745883_00053"/>
<keyword evidence="7" id="KW-1185">Reference proteome</keyword>
<keyword evidence="3 5" id="KW-0159">Chromosome partition</keyword>
<accession>A0A1M6L316</accession>
<dbReference type="InterPro" id="IPR036388">
    <property type="entry name" value="WH-like_DNA-bd_sf"/>
</dbReference>
<evidence type="ECO:0000256" key="4">
    <source>
        <dbReference type="ARBA" id="ARBA00023306"/>
    </source>
</evidence>
<evidence type="ECO:0000313" key="6">
    <source>
        <dbReference type="EMBL" id="SHJ65576.1"/>
    </source>
</evidence>
<evidence type="ECO:0000256" key="3">
    <source>
        <dbReference type="ARBA" id="ARBA00022829"/>
    </source>
</evidence>
<protein>
    <recommendedName>
        <fullName evidence="5">Segregation and condensation protein B</fullName>
    </recommendedName>
</protein>
<dbReference type="GO" id="GO:0006260">
    <property type="term" value="P:DNA replication"/>
    <property type="evidence" value="ECO:0007669"/>
    <property type="project" value="UniProtKB-UniRule"/>
</dbReference>
<dbReference type="GO" id="GO:0051301">
    <property type="term" value="P:cell division"/>
    <property type="evidence" value="ECO:0007669"/>
    <property type="project" value="UniProtKB-KW"/>
</dbReference>
<dbReference type="EMBL" id="FRAJ01000003">
    <property type="protein sequence ID" value="SHJ65576.1"/>
    <property type="molecule type" value="Genomic_DNA"/>
</dbReference>
<dbReference type="GO" id="GO:0051304">
    <property type="term" value="P:chromosome separation"/>
    <property type="evidence" value="ECO:0007669"/>
    <property type="project" value="InterPro"/>
</dbReference>
<name>A0A1M6L316_9FIRM</name>